<gene>
    <name evidence="3" type="ORF">Q9L58_000499</name>
</gene>
<evidence type="ECO:0000259" key="2">
    <source>
        <dbReference type="PROSITE" id="PS50181"/>
    </source>
</evidence>
<protein>
    <recommendedName>
        <fullName evidence="2">F-box domain-containing protein</fullName>
    </recommendedName>
</protein>
<dbReference type="Gene3D" id="1.20.1280.50">
    <property type="match status" value="1"/>
</dbReference>
<evidence type="ECO:0000313" key="3">
    <source>
        <dbReference type="EMBL" id="KAL0640528.1"/>
    </source>
</evidence>
<dbReference type="SUPFAM" id="SSF81383">
    <property type="entry name" value="F-box domain"/>
    <property type="match status" value="1"/>
</dbReference>
<accession>A0ABR3GX41</accession>
<feature type="compositionally biased region" description="Basic residues" evidence="1">
    <location>
        <begin position="8"/>
        <end position="17"/>
    </location>
</feature>
<feature type="domain" description="F-box" evidence="2">
    <location>
        <begin position="174"/>
        <end position="221"/>
    </location>
</feature>
<dbReference type="InterPro" id="IPR001810">
    <property type="entry name" value="F-box_dom"/>
</dbReference>
<evidence type="ECO:0000256" key="1">
    <source>
        <dbReference type="SAM" id="MobiDB-lite"/>
    </source>
</evidence>
<dbReference type="PROSITE" id="PS50181">
    <property type="entry name" value="FBOX"/>
    <property type="match status" value="1"/>
</dbReference>
<feature type="compositionally biased region" description="Basic and acidic residues" evidence="1">
    <location>
        <begin position="44"/>
        <end position="53"/>
    </location>
</feature>
<feature type="compositionally biased region" description="Polar residues" evidence="1">
    <location>
        <begin position="69"/>
        <end position="78"/>
    </location>
</feature>
<comment type="caution">
    <text evidence="3">The sequence shown here is derived from an EMBL/GenBank/DDBJ whole genome shotgun (WGS) entry which is preliminary data.</text>
</comment>
<keyword evidence="4" id="KW-1185">Reference proteome</keyword>
<reference evidence="3 4" key="1">
    <citation type="submission" date="2024-02" db="EMBL/GenBank/DDBJ databases">
        <title>Discinaceae phylogenomics.</title>
        <authorList>
            <person name="Dirks A.C."/>
            <person name="James T.Y."/>
        </authorList>
    </citation>
    <scope>NUCLEOTIDE SEQUENCE [LARGE SCALE GENOMIC DNA]</scope>
    <source>
        <strain evidence="3 4">ACD0624</strain>
    </source>
</reference>
<feature type="region of interest" description="Disordered" evidence="1">
    <location>
        <begin position="1"/>
        <end position="78"/>
    </location>
</feature>
<proteinExistence type="predicted"/>
<dbReference type="Proteomes" id="UP001447188">
    <property type="component" value="Unassembled WGS sequence"/>
</dbReference>
<dbReference type="InterPro" id="IPR036047">
    <property type="entry name" value="F-box-like_dom_sf"/>
</dbReference>
<name>A0ABR3GX41_9PEZI</name>
<sequence length="737" mass="84838">MSQSNVAFRRRSTRPRKVPASYAVPDEDPMCDVQYTDLPTQSRWQEHQKESTPDSRSSAVKASGPDNHQPPSTAVQTRSIRLVVPGEVPSAALGSPLVRLKHQEVESSDDSDGEYGVKPKKKKLKIAHVYEKIPIGNTGGGEEQVLRRICNSLGIQFSLFDSWVEDPGLKDPSKVNVPFLPNEVMMEIFGHCRTEALVQCEKSCRRFQSLLKDNTRIWRGARLRHYPYYGVESELPFDLDEASLFELATQKGCDYCESEKARPYYAWSIRSCYECINSLTMSISEFKKMFKKKCDDEEDWTPYRREQICNAIHWHINPNYSKICWKEHAYNLIEEAEDEMLAGTFDEWIKTKQISPKQRWKTRPLEAWGSTISKRIAEDKRNDERKVKKLRLHCIREWCMRLPRPISEKTLEQLGAYKTYIGTNGYPTKSEFIRQLPKLTREFDVFEERERKKKELKALHRIRQDSVLDRICSDIIQQVVKEGPLSAASWCTILQKALQQVGKTSVENKIPRGTLAVIKLEDWKGDWNGRHLMRLIDLLENKLYPHPDTSAGGELLHPASYEFFNTGEDRVFVCPTAVVVAGRGSCNKDMMNFRELIFHLLSTHPLSYGYRCLWTTPQNAIVVHPGVKKASSLTLIDGKLYRQKELEQWFRPLPDMKGAEYTGGWMRYSGVFKALLRKRIMSGNSSIAASSRNEMPVGNPTVCIHGIMKNNCLKSNKGEINRKPITTYFHKRLTTKV</sequence>
<dbReference type="Pfam" id="PF12937">
    <property type="entry name" value="F-box-like"/>
    <property type="match status" value="1"/>
</dbReference>
<dbReference type="EMBL" id="JBBBZM010000003">
    <property type="protein sequence ID" value="KAL0640528.1"/>
    <property type="molecule type" value="Genomic_DNA"/>
</dbReference>
<evidence type="ECO:0000313" key="4">
    <source>
        <dbReference type="Proteomes" id="UP001447188"/>
    </source>
</evidence>
<organism evidence="3 4">
    <name type="scientific">Discina gigas</name>
    <dbReference type="NCBI Taxonomy" id="1032678"/>
    <lineage>
        <taxon>Eukaryota</taxon>
        <taxon>Fungi</taxon>
        <taxon>Dikarya</taxon>
        <taxon>Ascomycota</taxon>
        <taxon>Pezizomycotina</taxon>
        <taxon>Pezizomycetes</taxon>
        <taxon>Pezizales</taxon>
        <taxon>Discinaceae</taxon>
        <taxon>Discina</taxon>
    </lineage>
</organism>